<name>A0A8J2NUN9_9HEXA</name>
<protein>
    <submittedName>
        <fullName evidence="2">Uncharacterized protein</fullName>
    </submittedName>
</protein>
<comment type="caution">
    <text evidence="2">The sequence shown here is derived from an EMBL/GenBank/DDBJ whole genome shotgun (WGS) entry which is preliminary data.</text>
</comment>
<accession>A0A8J2NUN9</accession>
<feature type="region of interest" description="Disordered" evidence="1">
    <location>
        <begin position="62"/>
        <end position="119"/>
    </location>
</feature>
<gene>
    <name evidence="2" type="ORF">AFUS01_LOCUS4448</name>
</gene>
<organism evidence="2 3">
    <name type="scientific">Allacma fusca</name>
    <dbReference type="NCBI Taxonomy" id="39272"/>
    <lineage>
        <taxon>Eukaryota</taxon>
        <taxon>Metazoa</taxon>
        <taxon>Ecdysozoa</taxon>
        <taxon>Arthropoda</taxon>
        <taxon>Hexapoda</taxon>
        <taxon>Collembola</taxon>
        <taxon>Symphypleona</taxon>
        <taxon>Sminthuridae</taxon>
        <taxon>Allacma</taxon>
    </lineage>
</organism>
<feature type="compositionally biased region" description="Polar residues" evidence="1">
    <location>
        <begin position="70"/>
        <end position="83"/>
    </location>
</feature>
<evidence type="ECO:0000256" key="1">
    <source>
        <dbReference type="SAM" id="MobiDB-lite"/>
    </source>
</evidence>
<proteinExistence type="predicted"/>
<feature type="compositionally biased region" description="Low complexity" evidence="1">
    <location>
        <begin position="84"/>
        <end position="119"/>
    </location>
</feature>
<reference evidence="2" key="1">
    <citation type="submission" date="2021-06" db="EMBL/GenBank/DDBJ databases">
        <authorList>
            <person name="Hodson N. C."/>
            <person name="Mongue J. A."/>
            <person name="Jaron S. K."/>
        </authorList>
    </citation>
    <scope>NUCLEOTIDE SEQUENCE</scope>
</reference>
<keyword evidence="3" id="KW-1185">Reference proteome</keyword>
<evidence type="ECO:0000313" key="3">
    <source>
        <dbReference type="Proteomes" id="UP000708208"/>
    </source>
</evidence>
<sequence length="140" mass="15511">MGRRKREVSKYYVKTRKRFIEANASGHGYYTIRSVKLTNYQGNHNYKYSNYHCSSDTETSCCTMEESNDRNSNISGGINNKMTSDSGYGSNSNKSNNSQSQRSSGSSKSHQSSLSSGSCSFLSHPTVVAPKTGLQLLRHS</sequence>
<dbReference type="AlphaFoldDB" id="A0A8J2NUN9"/>
<dbReference type="Proteomes" id="UP000708208">
    <property type="component" value="Unassembled WGS sequence"/>
</dbReference>
<dbReference type="EMBL" id="CAJVCH010027727">
    <property type="protein sequence ID" value="CAG7702919.1"/>
    <property type="molecule type" value="Genomic_DNA"/>
</dbReference>
<evidence type="ECO:0000313" key="2">
    <source>
        <dbReference type="EMBL" id="CAG7702919.1"/>
    </source>
</evidence>